<sequence>MNILPHKSWHVRTKKNIERVRRDEAKAAEEEEERQRRIALAEQETRTELLRKKAKSQRAIKGLDISDTDVEHVTLEAPAPTHINFFSEIEKEERQNLAKNAEHEAEKKAEKEKWERKIGLLTYLGESAVESQVTPPWYLQNKKLRLDNEAKVTETKKEKRDNDDPLLKMRAYLSKKDKKHKKDKNEKKRDRKKEKCKKLSSSSCVSIDQLRAERLQREKNERSRALALMAKLQGSSIQAVCLSIYLSIYIPNYKSLLPPPQLHLIASGVTLS</sequence>
<evidence type="ECO:0000256" key="1">
    <source>
        <dbReference type="SAM" id="Coils"/>
    </source>
</evidence>
<dbReference type="SMART" id="SM01083">
    <property type="entry name" value="Cir_N"/>
    <property type="match status" value="1"/>
</dbReference>
<dbReference type="Pfam" id="PF10197">
    <property type="entry name" value="Cir_N"/>
    <property type="match status" value="1"/>
</dbReference>
<keyword evidence="4" id="KW-0675">Receptor</keyword>
<organism evidence="4 5">
    <name type="scientific">Acanthosepion pharaonis</name>
    <name type="common">Pharaoh cuttlefish</name>
    <name type="synonym">Sepia pharaonis</name>
    <dbReference type="NCBI Taxonomy" id="158019"/>
    <lineage>
        <taxon>Eukaryota</taxon>
        <taxon>Metazoa</taxon>
        <taxon>Spiralia</taxon>
        <taxon>Lophotrochozoa</taxon>
        <taxon>Mollusca</taxon>
        <taxon>Cephalopoda</taxon>
        <taxon>Coleoidea</taxon>
        <taxon>Decapodiformes</taxon>
        <taxon>Sepiida</taxon>
        <taxon>Sepiina</taxon>
        <taxon>Sepiidae</taxon>
        <taxon>Acanthosepion</taxon>
    </lineage>
</organism>
<dbReference type="OrthoDB" id="2159131at2759"/>
<proteinExistence type="predicted"/>
<feature type="domain" description="CBF1-interacting co-repressor CIR N-terminal" evidence="3">
    <location>
        <begin position="8"/>
        <end position="44"/>
    </location>
</feature>
<dbReference type="EMBL" id="CAHIKZ030002236">
    <property type="protein sequence ID" value="CAE1283512.1"/>
    <property type="molecule type" value="Genomic_DNA"/>
</dbReference>
<accession>A0A812CVS3</accession>
<evidence type="ECO:0000313" key="4">
    <source>
        <dbReference type="EMBL" id="CAE1283512.1"/>
    </source>
</evidence>
<dbReference type="AlphaFoldDB" id="A0A812CVS3"/>
<feature type="coiled-coil region" evidence="1">
    <location>
        <begin position="14"/>
        <end position="42"/>
    </location>
</feature>
<reference evidence="4" key="1">
    <citation type="submission" date="2021-01" db="EMBL/GenBank/DDBJ databases">
        <authorList>
            <person name="Li R."/>
            <person name="Bekaert M."/>
        </authorList>
    </citation>
    <scope>NUCLEOTIDE SEQUENCE</scope>
    <source>
        <strain evidence="4">Farmed</strain>
    </source>
</reference>
<evidence type="ECO:0000313" key="5">
    <source>
        <dbReference type="Proteomes" id="UP000597762"/>
    </source>
</evidence>
<name>A0A812CVS3_ACAPH</name>
<protein>
    <submittedName>
        <fullName evidence="4">Leukocyte receptor cluster member 1 homolog,Leukocyte receptor cluster member 1</fullName>
    </submittedName>
</protein>
<evidence type="ECO:0000259" key="3">
    <source>
        <dbReference type="SMART" id="SM01083"/>
    </source>
</evidence>
<dbReference type="InterPro" id="IPR019339">
    <property type="entry name" value="CIR_N_dom"/>
</dbReference>
<dbReference type="Proteomes" id="UP000597762">
    <property type="component" value="Unassembled WGS sequence"/>
</dbReference>
<dbReference type="InterPro" id="IPR039875">
    <property type="entry name" value="LENG1-like"/>
</dbReference>
<dbReference type="PANTHER" id="PTHR22093">
    <property type="entry name" value="LEUKOCYTE RECEPTOR CLUSTER LRC MEMBER 1"/>
    <property type="match status" value="1"/>
</dbReference>
<feature type="compositionally biased region" description="Basic and acidic residues" evidence="2">
    <location>
        <begin position="150"/>
        <end position="167"/>
    </location>
</feature>
<keyword evidence="5" id="KW-1185">Reference proteome</keyword>
<feature type="region of interest" description="Disordered" evidence="2">
    <location>
        <begin position="150"/>
        <end position="197"/>
    </location>
</feature>
<evidence type="ECO:0000256" key="2">
    <source>
        <dbReference type="SAM" id="MobiDB-lite"/>
    </source>
</evidence>
<gene>
    <name evidence="4" type="ORF">SPHA_44087</name>
</gene>
<keyword evidence="1" id="KW-0175">Coiled coil</keyword>
<dbReference type="PANTHER" id="PTHR22093:SF0">
    <property type="entry name" value="LEUKOCYTE RECEPTOR CLUSTER MEMBER 1"/>
    <property type="match status" value="1"/>
</dbReference>
<comment type="caution">
    <text evidence="4">The sequence shown here is derived from an EMBL/GenBank/DDBJ whole genome shotgun (WGS) entry which is preliminary data.</text>
</comment>